<evidence type="ECO:0000256" key="2">
    <source>
        <dbReference type="SAM" id="SignalP"/>
    </source>
</evidence>
<evidence type="ECO:0000313" key="4">
    <source>
        <dbReference type="Proteomes" id="UP000009309"/>
    </source>
</evidence>
<feature type="signal peptide" evidence="2">
    <location>
        <begin position="1"/>
        <end position="18"/>
    </location>
</feature>
<dbReference type="RefSeq" id="WP_009284857.1">
    <property type="nucleotide sequence ID" value="NZ_CAIT01000009.1"/>
</dbReference>
<dbReference type="OrthoDB" id="1117657at2"/>
<feature type="region of interest" description="Disordered" evidence="1">
    <location>
        <begin position="301"/>
        <end position="329"/>
    </location>
</feature>
<feature type="compositionally biased region" description="Polar residues" evidence="1">
    <location>
        <begin position="301"/>
        <end position="314"/>
    </location>
</feature>
<reference evidence="3 4" key="1">
    <citation type="journal article" date="2012" name="J. Bacteriol.">
        <title>Genome Sequence of the Filamentous Bacterium Fibrisoma limi BUZ 3T.</title>
        <authorList>
            <person name="Filippini M."/>
            <person name="Qi W."/>
            <person name="Jaenicke S."/>
            <person name="Goesmann A."/>
            <person name="Smits T.H."/>
            <person name="Bagheri H.C."/>
        </authorList>
    </citation>
    <scope>NUCLEOTIDE SEQUENCE [LARGE SCALE GENOMIC DNA]</scope>
    <source>
        <strain evidence="4">BUZ 3T</strain>
    </source>
</reference>
<feature type="chain" id="PRO_5003659751" description="Adhesin domain-containing protein" evidence="2">
    <location>
        <begin position="19"/>
        <end position="349"/>
    </location>
</feature>
<name>I2GQW4_9BACT</name>
<sequence length="349" mass="38782">MKTWYSLILCLLPLTLLAGTGEETGAIERRKTIIKLYDVSDKDHLVVDNQFGQVSVELWNRNEIKVQITITANANTEDKVAEYLSTVTIDEKRAGDQIVLRTNIQKRNDNWTREEKDAEKKSNVRIDYVISMPRQNPLTVKNKFGNTNIPMFRAPLKVESKFGNFYASELSNPDTDIKVEFGTASIKEMQNGDLDMSFGSLDVTSANAIKLNNKFGKLKIGEANKLNANVSYSETAIGTLKQSGRIKMSFSKGFRIEQLPKTVDDLDIQASYSSVVLPLAEGTNCNFDIIVTHGGFNYPSNNQITLDNQPSENGNRPGPRFTKQYSGKVGSGNGAKVRVVASYGNVSFK</sequence>
<protein>
    <recommendedName>
        <fullName evidence="5">Adhesin domain-containing protein</fullName>
    </recommendedName>
</protein>
<gene>
    <name evidence="3" type="ORF">BN8_05617</name>
</gene>
<comment type="caution">
    <text evidence="3">The sequence shown here is derived from an EMBL/GenBank/DDBJ whole genome shotgun (WGS) entry which is preliminary data.</text>
</comment>
<organism evidence="3 4">
    <name type="scientific">Fibrisoma limi BUZ 3</name>
    <dbReference type="NCBI Taxonomy" id="1185876"/>
    <lineage>
        <taxon>Bacteria</taxon>
        <taxon>Pseudomonadati</taxon>
        <taxon>Bacteroidota</taxon>
        <taxon>Cytophagia</taxon>
        <taxon>Cytophagales</taxon>
        <taxon>Spirosomataceae</taxon>
        <taxon>Fibrisoma</taxon>
    </lineage>
</organism>
<keyword evidence="4" id="KW-1185">Reference proteome</keyword>
<dbReference type="EMBL" id="CAIT01000009">
    <property type="protein sequence ID" value="CCH56292.1"/>
    <property type="molecule type" value="Genomic_DNA"/>
</dbReference>
<dbReference type="eggNOG" id="COG3595">
    <property type="taxonomic scope" value="Bacteria"/>
</dbReference>
<proteinExistence type="predicted"/>
<keyword evidence="2" id="KW-0732">Signal</keyword>
<dbReference type="Proteomes" id="UP000009309">
    <property type="component" value="Unassembled WGS sequence"/>
</dbReference>
<evidence type="ECO:0008006" key="5">
    <source>
        <dbReference type="Google" id="ProtNLM"/>
    </source>
</evidence>
<dbReference type="AlphaFoldDB" id="I2GQW4"/>
<evidence type="ECO:0000256" key="1">
    <source>
        <dbReference type="SAM" id="MobiDB-lite"/>
    </source>
</evidence>
<dbReference type="STRING" id="1185876.BN8_05617"/>
<accession>I2GQW4</accession>
<evidence type="ECO:0000313" key="3">
    <source>
        <dbReference type="EMBL" id="CCH56292.1"/>
    </source>
</evidence>